<protein>
    <submittedName>
        <fullName evidence="8">Cell division protein FtsQ, POTRA domain protein</fullName>
    </submittedName>
</protein>
<feature type="domain" description="POTRA" evidence="7">
    <location>
        <begin position="92"/>
        <end position="153"/>
    </location>
</feature>
<dbReference type="InterPro" id="IPR013685">
    <property type="entry name" value="POTRA_FtsQ_type"/>
</dbReference>
<evidence type="ECO:0000256" key="6">
    <source>
        <dbReference type="SAM" id="Phobius"/>
    </source>
</evidence>
<dbReference type="Pfam" id="PF08478">
    <property type="entry name" value="POTRA_1"/>
    <property type="match status" value="1"/>
</dbReference>
<keyword evidence="2 8" id="KW-0132">Cell division</keyword>
<evidence type="ECO:0000256" key="1">
    <source>
        <dbReference type="ARBA" id="ARBA00022475"/>
    </source>
</evidence>
<dbReference type="GO" id="GO:0051301">
    <property type="term" value="P:cell division"/>
    <property type="evidence" value="ECO:0007669"/>
    <property type="project" value="UniProtKB-KW"/>
</dbReference>
<dbReference type="Gene3D" id="3.10.20.310">
    <property type="entry name" value="membrane protein fhac"/>
    <property type="match status" value="1"/>
</dbReference>
<comment type="caution">
    <text evidence="8">The sequence shown here is derived from an EMBL/GenBank/DDBJ whole genome shotgun (WGS) entry which is preliminary data.</text>
</comment>
<keyword evidence="5" id="KW-0131">Cell cycle</keyword>
<dbReference type="AlphaFoldDB" id="A0A080N4E3"/>
<dbReference type="eggNOG" id="COG1589">
    <property type="taxonomic scope" value="Bacteria"/>
</dbReference>
<accession>A0A080N4E3</accession>
<dbReference type="InterPro" id="IPR050487">
    <property type="entry name" value="FtsQ_DivIB"/>
</dbReference>
<evidence type="ECO:0000313" key="9">
    <source>
        <dbReference type="Proteomes" id="UP000028730"/>
    </source>
</evidence>
<dbReference type="PANTHER" id="PTHR37820:SF1">
    <property type="entry name" value="CELL DIVISION PROTEIN FTSQ"/>
    <property type="match status" value="1"/>
</dbReference>
<evidence type="ECO:0000313" key="8">
    <source>
        <dbReference type="EMBL" id="KFF31270.1"/>
    </source>
</evidence>
<evidence type="ECO:0000256" key="5">
    <source>
        <dbReference type="ARBA" id="ARBA00023306"/>
    </source>
</evidence>
<keyword evidence="3 6" id="KW-0812">Transmembrane</keyword>
<evidence type="ECO:0000259" key="7">
    <source>
        <dbReference type="Pfam" id="PF08478"/>
    </source>
</evidence>
<dbReference type="GO" id="GO:0005886">
    <property type="term" value="C:plasma membrane"/>
    <property type="evidence" value="ECO:0007669"/>
    <property type="project" value="TreeGrafter"/>
</dbReference>
<gene>
    <name evidence="8" type="ORF">BBOMB_0611</name>
</gene>
<evidence type="ECO:0000256" key="4">
    <source>
        <dbReference type="ARBA" id="ARBA00022989"/>
    </source>
</evidence>
<reference evidence="8 9" key="1">
    <citation type="journal article" date="2014" name="Appl. Environ. Microbiol.">
        <title>Genomic encyclopedia of type strains of the genus Bifidobacterium.</title>
        <authorList>
            <person name="Milani C."/>
            <person name="Lugli G.A."/>
            <person name="Duranti S."/>
            <person name="Turroni F."/>
            <person name="Bottacini F."/>
            <person name="Mangifesta M."/>
            <person name="Sanchez B."/>
            <person name="Viappiani A."/>
            <person name="Mancabelli L."/>
            <person name="Taminiau B."/>
            <person name="Delcenserie V."/>
            <person name="Barrangou R."/>
            <person name="Margolles A."/>
            <person name="van Sinderen D."/>
            <person name="Ventura M."/>
        </authorList>
    </citation>
    <scope>NUCLEOTIDE SEQUENCE [LARGE SCALE GENOMIC DNA]</scope>
    <source>
        <strain evidence="8 9">DSM 19703</strain>
    </source>
</reference>
<dbReference type="EMBL" id="ATLK01000001">
    <property type="protein sequence ID" value="KFF31270.1"/>
    <property type="molecule type" value="Genomic_DNA"/>
</dbReference>
<keyword evidence="1" id="KW-1003">Cell membrane</keyword>
<dbReference type="Proteomes" id="UP000028730">
    <property type="component" value="Unassembled WGS sequence"/>
</dbReference>
<dbReference type="PANTHER" id="PTHR37820">
    <property type="entry name" value="CELL DIVISION PROTEIN DIVIB"/>
    <property type="match status" value="1"/>
</dbReference>
<feature type="transmembrane region" description="Helical" evidence="6">
    <location>
        <begin position="58"/>
        <end position="80"/>
    </location>
</feature>
<keyword evidence="4 6" id="KW-1133">Transmembrane helix</keyword>
<evidence type="ECO:0000256" key="3">
    <source>
        <dbReference type="ARBA" id="ARBA00022692"/>
    </source>
</evidence>
<organism evidence="8 9">
    <name type="scientific">Bifidobacterium bombi DSM 19703</name>
    <dbReference type="NCBI Taxonomy" id="1341695"/>
    <lineage>
        <taxon>Bacteria</taxon>
        <taxon>Bacillati</taxon>
        <taxon>Actinomycetota</taxon>
        <taxon>Actinomycetes</taxon>
        <taxon>Bifidobacteriales</taxon>
        <taxon>Bifidobacteriaceae</taxon>
        <taxon>Bifidobacterium</taxon>
    </lineage>
</organism>
<proteinExistence type="predicted"/>
<sequence length="289" mass="31788">MNFSGSERSIDMRKLKSKDYVAQTLNQTAGPVGVVSRPKVVDFNARLKERKQAGRRTLMLRVCVVVAAVAAVLALIWFLLFSPVFLLNEQGIHVSGQNAWVSKDKIMGIAQRESGKSLFLVSSNEITRDLDNIPGVTESKVEKRFPRMLDVTVHAQEPAAMLKTSDKNLTAVDGKGRKLNSVNGAPMNGIPVIEVDDVDKALGDRAVQQALIIMDHLPKDLRQRVSKVTSKTQDSVTCELDHGNYTVIWGDSSQIKLKQATVVTILNNPNVIGDKHQIDVSAPMKPIIK</sequence>
<dbReference type="STRING" id="1341695.BBOMB_0611"/>
<keyword evidence="6" id="KW-0472">Membrane</keyword>
<keyword evidence="9" id="KW-1185">Reference proteome</keyword>
<evidence type="ECO:0000256" key="2">
    <source>
        <dbReference type="ARBA" id="ARBA00022618"/>
    </source>
</evidence>
<name>A0A080N4E3_9BIFI</name>